<gene>
    <name evidence="1" type="ORF">S06H3_61617</name>
</gene>
<sequence>MSAKLLDLRRLKRFAREKLSTHPILRDLILMEPDKVDAREYLGKLPIWVELLELEGGDRK</sequence>
<protein>
    <submittedName>
        <fullName evidence="1">Uncharacterized protein</fullName>
    </submittedName>
</protein>
<dbReference type="EMBL" id="BARV01040444">
    <property type="protein sequence ID" value="GAI54064.1"/>
    <property type="molecule type" value="Genomic_DNA"/>
</dbReference>
<dbReference type="AlphaFoldDB" id="X1REQ5"/>
<proteinExistence type="predicted"/>
<evidence type="ECO:0000313" key="1">
    <source>
        <dbReference type="EMBL" id="GAI54064.1"/>
    </source>
</evidence>
<comment type="caution">
    <text evidence="1">The sequence shown here is derived from an EMBL/GenBank/DDBJ whole genome shotgun (WGS) entry which is preliminary data.</text>
</comment>
<reference evidence="1" key="1">
    <citation type="journal article" date="2014" name="Front. Microbiol.">
        <title>High frequency of phylogenetically diverse reductive dehalogenase-homologous genes in deep subseafloor sedimentary metagenomes.</title>
        <authorList>
            <person name="Kawai M."/>
            <person name="Futagami T."/>
            <person name="Toyoda A."/>
            <person name="Takaki Y."/>
            <person name="Nishi S."/>
            <person name="Hori S."/>
            <person name="Arai W."/>
            <person name="Tsubouchi T."/>
            <person name="Morono Y."/>
            <person name="Uchiyama I."/>
            <person name="Ito T."/>
            <person name="Fujiyama A."/>
            <person name="Inagaki F."/>
            <person name="Takami H."/>
        </authorList>
    </citation>
    <scope>NUCLEOTIDE SEQUENCE</scope>
    <source>
        <strain evidence="1">Expedition CK06-06</strain>
    </source>
</reference>
<organism evidence="1">
    <name type="scientific">marine sediment metagenome</name>
    <dbReference type="NCBI Taxonomy" id="412755"/>
    <lineage>
        <taxon>unclassified sequences</taxon>
        <taxon>metagenomes</taxon>
        <taxon>ecological metagenomes</taxon>
    </lineage>
</organism>
<name>X1REQ5_9ZZZZ</name>
<accession>X1REQ5</accession>